<dbReference type="EMBL" id="KD018637">
    <property type="protein sequence ID" value="EMS67489.1"/>
    <property type="molecule type" value="Genomic_DNA"/>
</dbReference>
<dbReference type="InterPro" id="IPR036691">
    <property type="entry name" value="Endo/exonu/phosph_ase_sf"/>
</dbReference>
<evidence type="ECO:0000256" key="3">
    <source>
        <dbReference type="ARBA" id="ARBA00022490"/>
    </source>
</evidence>
<dbReference type="PANTHER" id="PTHR12894">
    <property type="entry name" value="CNH DOMAIN CONTAINING"/>
    <property type="match status" value="1"/>
</dbReference>
<keyword evidence="3" id="KW-0963">Cytoplasm</keyword>
<keyword evidence="4" id="KW-0653">Protein transport</keyword>
<dbReference type="PROSITE" id="PS50236">
    <property type="entry name" value="CHCR"/>
    <property type="match status" value="1"/>
</dbReference>
<dbReference type="STRING" id="4572.M8B1S8"/>
<evidence type="ECO:0000256" key="1">
    <source>
        <dbReference type="ARBA" id="ARBA00004496"/>
    </source>
</evidence>
<dbReference type="InterPro" id="IPR019453">
    <property type="entry name" value="VPS39/TGFA1_Znf"/>
</dbReference>
<sequence>MKLYLLNPKDCIPFELYVIILRKQNAKKFNFCLSGGREFVEVKEFSVPDIVKSMAWCGDNICLGIRRDYMIINSMTGALTEVFSSGRIAPPLVVPLPTGELLLGKDNIGVFVDQNGKLIQDGRIIWSDTPASVVIHKPYAVARLPRHVEIRSLRAPSALVQTVVLRDVQKLVQTDNYILASLSNSVYGLLPVPIGAQIVQLTASGEFEDALALCKLLPPEDSNLRAAKESSIHMRYGHFLFDNGSYEEAMEQFSDAHVDITYVLSLYPYLVLPQTHIIGEHDKLQDLQELARESSDATDEMEAYSLQLHDSDDKSPLENKKMSHNALIALVKYLQKKRNGIIDRATSEVTEEVVSGAVHHSLNLSEPYKAKKPNKKRPQTHRSSVAREMANVLDTSLLQALVLTRQSPGAIELLKGLNYCDLKICEEFLKEKSDYMVLLELYRSNDMHREALQLLNRLVEESKSAMANADFSKKFNPQMIIEYLRPLCRSDPMLVLESSLYVLERNPSDTIELFLSENVPADLSTYLELMLSMSETGINPNLQNELVQLYLSEVLDWYKILKDEGNWTDKTYSPTRNKLISTLESNSGYNTDTLLKRLPQDALFEERAIMYGKMNQHLRALSLFVHKLHMPERAVAYCDRVYEEGAQQPSKSNIYFNLLQIYLNPKKAEKEIEQKIIPMASQYPGIQRVNSTNKLRGGRMGRKVVEIEGAEDTRFSPSGPDSGRSDGDGDDVSDGGPIMLNEALELLSQRWDRINGAQALRLLPRDTKLQDLVSFLEPLLRNSSEHRRNYMVIKNLILRANLQVSLMSCSLVAVFLGLSLENASMFLIITGSVSLHWERVKEDLYKRRQAVVKIDGDSMCSLCHKRIANSAFAIYPNGQTLVHFVCFRESQQIKAVRGANSVKHVKFEHRGRIGQSLQFFWIMLGKSCVEALIQPEPSTHGFACLPYTYDNRCAGRANVKARLDRAIANNSWRDLFSEAKVEHLVAPSSDHLAILLRCVMEEASPPAGRRCRKYEVMWGRDPAPSERRCSGCKDTESRGCGRATTTHNSFIGKRFGGHEKNHIKSLVDDVGVVHKDHESMAAMATSYFSNLFSADALLYVDPMINLINSRVTEGMNDGLCADFTVKEIADALFQIGPLKAPGLDGFLARFFQRNWSVMREQVIVGVKEFFRTGVMPDGVNDTSIILIPKMTPCYSLKQKRNKLRKYMRSCSRFESPILSEGRLEDMVFSGNASPSWQAIQYDLELLKKGLDIIAWAPERSGIFTVRSAYRLAMDERERPLASATSRAPDNYHAIWKIIWGCPAPPKQWPQGDMEKGKMIVQIEKGKMTVKMIAPWSKCVEEEDEFRQNDSVVTVMVK</sequence>
<dbReference type="Pfam" id="PF10367">
    <property type="entry name" value="zf-Vps39_C"/>
    <property type="match status" value="1"/>
</dbReference>
<dbReference type="InterPro" id="IPR000547">
    <property type="entry name" value="Clathrin_H-chain/VPS_repeat"/>
</dbReference>
<evidence type="ECO:0000313" key="7">
    <source>
        <dbReference type="EMBL" id="EMS67489.1"/>
    </source>
</evidence>
<comment type="subcellular location">
    <subcellularLocation>
        <location evidence="1">Cytoplasm</location>
    </subcellularLocation>
</comment>
<dbReference type="InterPro" id="IPR032914">
    <property type="entry name" value="Vam6/VPS39/TRAP1"/>
</dbReference>
<dbReference type="Pfam" id="PF10366">
    <property type="entry name" value="Vps39_1"/>
    <property type="match status" value="1"/>
</dbReference>
<dbReference type="Pfam" id="PF00780">
    <property type="entry name" value="CNH"/>
    <property type="match status" value="1"/>
</dbReference>
<gene>
    <name evidence="7" type="ORF">TRIUR3_22362</name>
</gene>
<dbReference type="Pfam" id="PF00637">
    <property type="entry name" value="Clathrin"/>
    <property type="match status" value="1"/>
</dbReference>
<dbReference type="OMA" id="DETEMAR"/>
<dbReference type="PANTHER" id="PTHR12894:SF27">
    <property type="entry name" value="TRANSFORMING GROWTH FACTOR-BETA RECEPTOR-ASSOCIATED PROTEIN 1"/>
    <property type="match status" value="1"/>
</dbReference>
<feature type="region of interest" description="Disordered" evidence="6">
    <location>
        <begin position="364"/>
        <end position="384"/>
    </location>
</feature>
<dbReference type="InterPro" id="IPR001180">
    <property type="entry name" value="CNH_dom"/>
</dbReference>
<feature type="repeat" description="CHCR" evidence="5">
    <location>
        <begin position="498"/>
        <end position="667"/>
    </location>
</feature>
<dbReference type="InterPro" id="IPR055358">
    <property type="entry name" value="CHCR"/>
</dbReference>
<proteinExistence type="predicted"/>
<dbReference type="GO" id="GO:0034058">
    <property type="term" value="P:endosomal vesicle fusion"/>
    <property type="evidence" value="ECO:0007669"/>
    <property type="project" value="TreeGrafter"/>
</dbReference>
<keyword evidence="2" id="KW-0813">Transport</keyword>
<protein>
    <submittedName>
        <fullName evidence="7">Vam6/Vps39-like protein</fullName>
    </submittedName>
</protein>
<dbReference type="eggNOG" id="KOG2063">
    <property type="taxonomic scope" value="Eukaryota"/>
</dbReference>
<dbReference type="eggNOG" id="KOG1075">
    <property type="taxonomic scope" value="Eukaryota"/>
</dbReference>
<dbReference type="SUPFAM" id="SSF56219">
    <property type="entry name" value="DNase I-like"/>
    <property type="match status" value="1"/>
</dbReference>
<evidence type="ECO:0000256" key="2">
    <source>
        <dbReference type="ARBA" id="ARBA00022448"/>
    </source>
</evidence>
<reference evidence="7" key="1">
    <citation type="journal article" date="2013" name="Nature">
        <title>Draft genome of the wheat A-genome progenitor Triticum urartu.</title>
        <authorList>
            <person name="Ling H.Q."/>
            <person name="Zhao S."/>
            <person name="Liu D."/>
            <person name="Wang J."/>
            <person name="Sun H."/>
            <person name="Zhang C."/>
            <person name="Fan H."/>
            <person name="Li D."/>
            <person name="Dong L."/>
            <person name="Tao Y."/>
            <person name="Gao C."/>
            <person name="Wu H."/>
            <person name="Li Y."/>
            <person name="Cui Y."/>
            <person name="Guo X."/>
            <person name="Zheng S."/>
            <person name="Wang B."/>
            <person name="Yu K."/>
            <person name="Liang Q."/>
            <person name="Yang W."/>
            <person name="Lou X."/>
            <person name="Chen J."/>
            <person name="Feng M."/>
            <person name="Jian J."/>
            <person name="Zhang X."/>
            <person name="Luo G."/>
            <person name="Jiang Y."/>
            <person name="Liu J."/>
            <person name="Wang Z."/>
            <person name="Sha Y."/>
            <person name="Zhang B."/>
            <person name="Wu H."/>
            <person name="Tang D."/>
            <person name="Shen Q."/>
            <person name="Xue P."/>
            <person name="Zou S."/>
            <person name="Wang X."/>
            <person name="Liu X."/>
            <person name="Wang F."/>
            <person name="Yang Y."/>
            <person name="An X."/>
            <person name="Dong Z."/>
            <person name="Zhang K."/>
            <person name="Zhang X."/>
            <person name="Luo M.C."/>
            <person name="Dvorak J."/>
            <person name="Tong Y."/>
            <person name="Wang J."/>
            <person name="Yang H."/>
            <person name="Li Z."/>
            <person name="Wang D."/>
            <person name="Zhang A."/>
            <person name="Wang J."/>
        </authorList>
    </citation>
    <scope>NUCLEOTIDE SEQUENCE</scope>
</reference>
<organism evidence="7">
    <name type="scientific">Triticum urartu</name>
    <name type="common">Red wild einkorn</name>
    <name type="synonym">Crithodium urartu</name>
    <dbReference type="NCBI Taxonomy" id="4572"/>
    <lineage>
        <taxon>Eukaryota</taxon>
        <taxon>Viridiplantae</taxon>
        <taxon>Streptophyta</taxon>
        <taxon>Embryophyta</taxon>
        <taxon>Tracheophyta</taxon>
        <taxon>Spermatophyta</taxon>
        <taxon>Magnoliopsida</taxon>
        <taxon>Liliopsida</taxon>
        <taxon>Poales</taxon>
        <taxon>Poaceae</taxon>
        <taxon>BOP clade</taxon>
        <taxon>Pooideae</taxon>
        <taxon>Triticodae</taxon>
        <taxon>Triticeae</taxon>
        <taxon>Triticinae</taxon>
        <taxon>Triticum</taxon>
    </lineage>
</organism>
<evidence type="ECO:0000256" key="4">
    <source>
        <dbReference type="ARBA" id="ARBA00022927"/>
    </source>
</evidence>
<dbReference type="PROSITE" id="PS50219">
    <property type="entry name" value="CNH"/>
    <property type="match status" value="1"/>
</dbReference>
<accession>M8B1S8</accession>
<dbReference type="GO" id="GO:0006886">
    <property type="term" value="P:intracellular protein transport"/>
    <property type="evidence" value="ECO:0007669"/>
    <property type="project" value="UniProtKB-UniRule"/>
</dbReference>
<feature type="compositionally biased region" description="Basic residues" evidence="6">
    <location>
        <begin position="370"/>
        <end position="380"/>
    </location>
</feature>
<evidence type="ECO:0000256" key="5">
    <source>
        <dbReference type="PROSITE-ProRule" id="PRU01006"/>
    </source>
</evidence>
<dbReference type="GO" id="GO:0006914">
    <property type="term" value="P:autophagy"/>
    <property type="evidence" value="ECO:0007669"/>
    <property type="project" value="TreeGrafter"/>
</dbReference>
<dbReference type="GO" id="GO:0005737">
    <property type="term" value="C:cytoplasm"/>
    <property type="evidence" value="ECO:0007669"/>
    <property type="project" value="UniProtKB-SubCell"/>
</dbReference>
<dbReference type="GO" id="GO:0016020">
    <property type="term" value="C:membrane"/>
    <property type="evidence" value="ECO:0007669"/>
    <property type="project" value="TreeGrafter"/>
</dbReference>
<dbReference type="InterPro" id="IPR019452">
    <property type="entry name" value="VPS39/TGF_beta_rcpt-assoc_1"/>
</dbReference>
<feature type="region of interest" description="Disordered" evidence="6">
    <location>
        <begin position="707"/>
        <end position="734"/>
    </location>
</feature>
<name>M8B1S8_TRIUA</name>
<evidence type="ECO:0000256" key="6">
    <source>
        <dbReference type="SAM" id="MobiDB-lite"/>
    </source>
</evidence>